<dbReference type="InterPro" id="IPR051313">
    <property type="entry name" value="Bact_iron-sidero_bind"/>
</dbReference>
<evidence type="ECO:0000256" key="3">
    <source>
        <dbReference type="ARBA" id="ARBA00022448"/>
    </source>
</evidence>
<feature type="domain" description="Fe/B12 periplasmic-binding" evidence="7">
    <location>
        <begin position="64"/>
        <end position="345"/>
    </location>
</feature>
<feature type="compositionally biased region" description="Low complexity" evidence="5">
    <location>
        <begin position="24"/>
        <end position="44"/>
    </location>
</feature>
<dbReference type="PANTHER" id="PTHR30532">
    <property type="entry name" value="IRON III DICITRATE-BINDING PERIPLASMIC PROTEIN"/>
    <property type="match status" value="1"/>
</dbReference>
<dbReference type="SUPFAM" id="SSF53807">
    <property type="entry name" value="Helical backbone' metal receptor"/>
    <property type="match status" value="1"/>
</dbReference>
<evidence type="ECO:0000256" key="5">
    <source>
        <dbReference type="SAM" id="MobiDB-lite"/>
    </source>
</evidence>
<dbReference type="GO" id="GO:1901678">
    <property type="term" value="P:iron coordination entity transport"/>
    <property type="evidence" value="ECO:0007669"/>
    <property type="project" value="UniProtKB-ARBA"/>
</dbReference>
<dbReference type="OrthoDB" id="63946at2"/>
<comment type="caution">
    <text evidence="8">The sequence shown here is derived from an EMBL/GenBank/DDBJ whole genome shotgun (WGS) entry which is preliminary data.</text>
</comment>
<evidence type="ECO:0000313" key="9">
    <source>
        <dbReference type="Proteomes" id="UP000054686"/>
    </source>
</evidence>
<dbReference type="PANTHER" id="PTHR30532:SF1">
    <property type="entry name" value="IRON(3+)-HYDROXAMATE-BINDING PROTEIN FHUD"/>
    <property type="match status" value="1"/>
</dbReference>
<dbReference type="PROSITE" id="PS51257">
    <property type="entry name" value="PROKAR_LIPOPROTEIN"/>
    <property type="match status" value="1"/>
</dbReference>
<feature type="compositionally biased region" description="Polar residues" evidence="5">
    <location>
        <begin position="45"/>
        <end position="57"/>
    </location>
</feature>
<dbReference type="AlphaFoldDB" id="A0A0V8RQN3"/>
<dbReference type="EMBL" id="LLVT01000003">
    <property type="protein sequence ID" value="KSW10471.1"/>
    <property type="molecule type" value="Genomic_DNA"/>
</dbReference>
<sequence length="345" mass="35619">MHLSTRIRAIVGVALTALALGACSSNQPAPASSPEASAMSESSATRTVTDASGQEVTLPSHPSRVVTLSEPTTDNALALGVTPIGVVSGRGQQTVANYLVDRAGDIPILGSIGTPNLEAIGAAHPDLILVDGTSVKNNDTETLNALSQIAPVFFTTQKGGDWRETFTLTADALGLADQAETKLAEFDKHVASVSARLKDAGYLDQTYSVVRWQGDSAGLILKELPAGQALTALGMKRPANQDRDGEGHSEPVSLENIDQIDADWIFFGTLGKASVNNPSAGGNTGVEASAAALEEAKNTVGFDSLGAVQANHVIPVDGSLWTSTGGYLLMDGIISSIEAQFVPAS</sequence>
<evidence type="ECO:0000256" key="2">
    <source>
        <dbReference type="ARBA" id="ARBA00008814"/>
    </source>
</evidence>
<comment type="subcellular location">
    <subcellularLocation>
        <location evidence="1">Cell envelope</location>
    </subcellularLocation>
</comment>
<feature type="chain" id="PRO_5039404863" evidence="6">
    <location>
        <begin position="25"/>
        <end position="345"/>
    </location>
</feature>
<keyword evidence="3" id="KW-0813">Transport</keyword>
<evidence type="ECO:0000256" key="1">
    <source>
        <dbReference type="ARBA" id="ARBA00004196"/>
    </source>
</evidence>
<proteinExistence type="inferred from homology"/>
<feature type="signal peptide" evidence="6">
    <location>
        <begin position="1"/>
        <end position="24"/>
    </location>
</feature>
<dbReference type="Gene3D" id="3.40.50.1980">
    <property type="entry name" value="Nitrogenase molybdenum iron protein domain"/>
    <property type="match status" value="2"/>
</dbReference>
<evidence type="ECO:0000256" key="6">
    <source>
        <dbReference type="SAM" id="SignalP"/>
    </source>
</evidence>
<comment type="similarity">
    <text evidence="2">Belongs to the bacterial solute-binding protein 8 family.</text>
</comment>
<name>A0A0V8RQN3_9ACTO</name>
<keyword evidence="4 6" id="KW-0732">Signal</keyword>
<dbReference type="GO" id="GO:0030288">
    <property type="term" value="C:outer membrane-bounded periplasmic space"/>
    <property type="evidence" value="ECO:0007669"/>
    <property type="project" value="TreeGrafter"/>
</dbReference>
<gene>
    <name evidence="8" type="ORF">APY09_08165</name>
</gene>
<dbReference type="CDD" id="cd01146">
    <property type="entry name" value="FhuD"/>
    <property type="match status" value="1"/>
</dbReference>
<dbReference type="Pfam" id="PF01497">
    <property type="entry name" value="Peripla_BP_2"/>
    <property type="match status" value="1"/>
</dbReference>
<evidence type="ECO:0000313" key="8">
    <source>
        <dbReference type="EMBL" id="KSW10471.1"/>
    </source>
</evidence>
<organism evidence="8 9">
    <name type="scientific">Schaalia odontolytica</name>
    <dbReference type="NCBI Taxonomy" id="1660"/>
    <lineage>
        <taxon>Bacteria</taxon>
        <taxon>Bacillati</taxon>
        <taxon>Actinomycetota</taxon>
        <taxon>Actinomycetes</taxon>
        <taxon>Actinomycetales</taxon>
        <taxon>Actinomycetaceae</taxon>
        <taxon>Schaalia</taxon>
    </lineage>
</organism>
<dbReference type="RefSeq" id="WP_060567350.1">
    <property type="nucleotide sequence ID" value="NZ_CP040006.1"/>
</dbReference>
<evidence type="ECO:0000256" key="4">
    <source>
        <dbReference type="ARBA" id="ARBA00022729"/>
    </source>
</evidence>
<accession>A0A0V8RQN3</accession>
<reference evidence="8 9" key="1">
    <citation type="submission" date="2015-10" db="EMBL/GenBank/DDBJ databases">
        <title>Draft Genome of Actinomyces odontolyticus subsp. actinosynbacter strain XH001.</title>
        <authorList>
            <person name="Mclean J.S."/>
            <person name="He X."/>
        </authorList>
    </citation>
    <scope>NUCLEOTIDE SEQUENCE [LARGE SCALE GENOMIC DNA]</scope>
    <source>
        <strain evidence="8 9">XH001</strain>
    </source>
</reference>
<protein>
    <submittedName>
        <fullName evidence="8">Iron siderophore ABC transporter substrate-binding protein</fullName>
    </submittedName>
</protein>
<feature type="region of interest" description="Disordered" evidence="5">
    <location>
        <begin position="24"/>
        <end position="66"/>
    </location>
</feature>
<dbReference type="InterPro" id="IPR002491">
    <property type="entry name" value="ABC_transptr_periplasmic_BD"/>
</dbReference>
<dbReference type="Proteomes" id="UP000054686">
    <property type="component" value="Unassembled WGS sequence"/>
</dbReference>
<dbReference type="PROSITE" id="PS50983">
    <property type="entry name" value="FE_B12_PBP"/>
    <property type="match status" value="1"/>
</dbReference>
<evidence type="ECO:0000259" key="7">
    <source>
        <dbReference type="PROSITE" id="PS50983"/>
    </source>
</evidence>